<keyword evidence="2" id="KW-0812">Transmembrane</keyword>
<dbReference type="AlphaFoldDB" id="A0A3G9JXV9"/>
<dbReference type="PROSITE" id="PS51257">
    <property type="entry name" value="PROKAR_LIPOPROTEIN"/>
    <property type="match status" value="1"/>
</dbReference>
<evidence type="ECO:0000313" key="4">
    <source>
        <dbReference type="Proteomes" id="UP000268059"/>
    </source>
</evidence>
<gene>
    <name evidence="3" type="ORF">SG0102_25680</name>
</gene>
<name>A0A3G9JXV9_9FIRM</name>
<feature type="region of interest" description="Disordered" evidence="1">
    <location>
        <begin position="225"/>
        <end position="247"/>
    </location>
</feature>
<sequence>MKKFIHILMTLGLCLALSGCMKYKMQVNVDSQGKNTTDLKIMFSEDFIKNYLKSTNDQVISSFKTSLAKSSKNAKISAVEKTYQGVKYIGVESKASNSAMIKGIVKDGIVKVTIPVDKITNSLTSSGLDTSTLSNKNYTYQSLEAAGVEVSMSVTMPQKATSNVGSVKDKTVKIDLLKEMMKPKNKRINTITITSKAHDYTYLYYIGGVIGVAALIFVCVKLRKKDASQDETSNEQESETLDQEKEA</sequence>
<evidence type="ECO:0008006" key="5">
    <source>
        <dbReference type="Google" id="ProtNLM"/>
    </source>
</evidence>
<reference evidence="3 4" key="1">
    <citation type="submission" date="2018-11" db="EMBL/GenBank/DDBJ databases">
        <title>Novel Erysipelotrichaceae bacterium isolated from small intestine of a swine.</title>
        <authorList>
            <person name="Kim J.S."/>
            <person name="Choe H."/>
            <person name="Lee Y.R."/>
            <person name="Kim K.M."/>
            <person name="Park D.S."/>
        </authorList>
    </citation>
    <scope>NUCLEOTIDE SEQUENCE [LARGE SCALE GENOMIC DNA]</scope>
    <source>
        <strain evidence="3 4">SG0102</strain>
    </source>
</reference>
<dbReference type="Proteomes" id="UP000268059">
    <property type="component" value="Chromosome"/>
</dbReference>
<dbReference type="KEGG" id="ebm:SG0102_25680"/>
<accession>A0A3G9JXV9</accession>
<dbReference type="OrthoDB" id="1655626at2"/>
<keyword evidence="2" id="KW-1133">Transmembrane helix</keyword>
<keyword evidence="4" id="KW-1185">Reference proteome</keyword>
<organism evidence="3 4">
    <name type="scientific">Intestinibaculum porci</name>
    <dbReference type="NCBI Taxonomy" id="2487118"/>
    <lineage>
        <taxon>Bacteria</taxon>
        <taxon>Bacillati</taxon>
        <taxon>Bacillota</taxon>
        <taxon>Erysipelotrichia</taxon>
        <taxon>Erysipelotrichales</taxon>
        <taxon>Erysipelotrichaceae</taxon>
        <taxon>Intestinibaculum</taxon>
    </lineage>
</organism>
<keyword evidence="2" id="KW-0472">Membrane</keyword>
<proteinExistence type="predicted"/>
<dbReference type="EMBL" id="AP019309">
    <property type="protein sequence ID" value="BBH27634.1"/>
    <property type="molecule type" value="Genomic_DNA"/>
</dbReference>
<evidence type="ECO:0000313" key="3">
    <source>
        <dbReference type="EMBL" id="BBH27634.1"/>
    </source>
</evidence>
<dbReference type="InParanoid" id="A0A3G9JXV9"/>
<protein>
    <recommendedName>
        <fullName evidence="5">Lipoprotein</fullName>
    </recommendedName>
</protein>
<dbReference type="RefSeq" id="WP_125120338.1">
    <property type="nucleotide sequence ID" value="NZ_AP019309.1"/>
</dbReference>
<feature type="compositionally biased region" description="Acidic residues" evidence="1">
    <location>
        <begin position="232"/>
        <end position="241"/>
    </location>
</feature>
<feature type="transmembrane region" description="Helical" evidence="2">
    <location>
        <begin position="202"/>
        <end position="220"/>
    </location>
</feature>
<evidence type="ECO:0000256" key="1">
    <source>
        <dbReference type="SAM" id="MobiDB-lite"/>
    </source>
</evidence>
<evidence type="ECO:0000256" key="2">
    <source>
        <dbReference type="SAM" id="Phobius"/>
    </source>
</evidence>